<protein>
    <submittedName>
        <fullName evidence="4">UFM1 specific peptidase 1</fullName>
    </submittedName>
</protein>
<dbReference type="OMA" id="AISWIIN"/>
<dbReference type="InParanoid" id="H3AKJ3"/>
<evidence type="ECO:0000256" key="1">
    <source>
        <dbReference type="ARBA" id="ARBA00008552"/>
    </source>
</evidence>
<dbReference type="EMBL" id="AFYH01105154">
    <property type="status" value="NOT_ANNOTATED_CDS"/>
    <property type="molecule type" value="Genomic_DNA"/>
</dbReference>
<dbReference type="AlphaFoldDB" id="H3AKJ3"/>
<dbReference type="GeneTree" id="ENSGT00940000162936"/>
<keyword evidence="2" id="KW-0378">Hydrolase</keyword>
<dbReference type="Proteomes" id="UP000008672">
    <property type="component" value="Unassembled WGS sequence"/>
</dbReference>
<sequence length="223" mass="24884">MDLVSNIHWGLPLPELQGDVRRTATIRGKYWYYHYGCDGVDDRGWGCGYRTLQTMCSWLSSQTLSGSGGGGGDRCPEVPTLKQIQEALVKTEDKPPGFLNSKAWIGSFEIALCVDQFFNVPCKILHVRRGRELEETIEGLYGHFDMFGSPVMMGGDVDNSSKGVLGLCSGLKGNYLLVLDPHYYGASVGKDAAQREGWVQWRKLDSFESRSFYNFCLPQYKAG</sequence>
<organism evidence="4 5">
    <name type="scientific">Latimeria chalumnae</name>
    <name type="common">Coelacanth</name>
    <dbReference type="NCBI Taxonomy" id="7897"/>
    <lineage>
        <taxon>Eukaryota</taxon>
        <taxon>Metazoa</taxon>
        <taxon>Chordata</taxon>
        <taxon>Craniata</taxon>
        <taxon>Vertebrata</taxon>
        <taxon>Euteleostomi</taxon>
        <taxon>Coelacanthiformes</taxon>
        <taxon>Coelacanthidae</taxon>
        <taxon>Latimeria</taxon>
    </lineage>
</organism>
<dbReference type="PANTHER" id="PTHR48153:SF3">
    <property type="entry name" value="INACTIVE UFM1-SPECIFIC PROTEASE 1"/>
    <property type="match status" value="1"/>
</dbReference>
<reference evidence="4" key="2">
    <citation type="submission" date="2025-08" db="UniProtKB">
        <authorList>
            <consortium name="Ensembl"/>
        </authorList>
    </citation>
    <scope>IDENTIFICATION</scope>
</reference>
<dbReference type="eggNOG" id="KOG2433">
    <property type="taxonomic scope" value="Eukaryota"/>
</dbReference>
<dbReference type="MEROPS" id="C78.001"/>
<comment type="similarity">
    <text evidence="1">Belongs to the peptidase C78 family.</text>
</comment>
<name>H3AKJ3_LATCH</name>
<dbReference type="InterPro" id="IPR012462">
    <property type="entry name" value="UFSP1/2_DUB_cat"/>
</dbReference>
<feature type="domain" description="UFSP1/2/DUB catalytic" evidence="3">
    <location>
        <begin position="23"/>
        <end position="216"/>
    </location>
</feature>
<dbReference type="FunCoup" id="H3AKJ3">
    <property type="interactions" value="22"/>
</dbReference>
<evidence type="ECO:0000256" key="2">
    <source>
        <dbReference type="ARBA" id="ARBA00022801"/>
    </source>
</evidence>
<dbReference type="PANTHER" id="PTHR48153">
    <property type="entry name" value="UFM1-SPECIFIC PROTEASE 2"/>
    <property type="match status" value="1"/>
</dbReference>
<evidence type="ECO:0000313" key="4">
    <source>
        <dbReference type="Ensembl" id="ENSLACP00000010164.1"/>
    </source>
</evidence>
<dbReference type="GO" id="GO:0071567">
    <property type="term" value="F:deUFMylase activity"/>
    <property type="evidence" value="ECO:0007669"/>
    <property type="project" value="TreeGrafter"/>
</dbReference>
<accession>H3AKJ3</accession>
<reference evidence="4" key="3">
    <citation type="submission" date="2025-09" db="UniProtKB">
        <authorList>
            <consortium name="Ensembl"/>
        </authorList>
    </citation>
    <scope>IDENTIFICATION</scope>
</reference>
<proteinExistence type="inferred from homology"/>
<keyword evidence="5" id="KW-1185">Reference proteome</keyword>
<dbReference type="Gene3D" id="3.90.70.130">
    <property type="match status" value="1"/>
</dbReference>
<reference evidence="5" key="1">
    <citation type="submission" date="2011-08" db="EMBL/GenBank/DDBJ databases">
        <title>The draft genome of Latimeria chalumnae.</title>
        <authorList>
            <person name="Di Palma F."/>
            <person name="Alfoldi J."/>
            <person name="Johnson J."/>
            <person name="Berlin A."/>
            <person name="Gnerre S."/>
            <person name="Jaffe D."/>
            <person name="MacCallum I."/>
            <person name="Young S."/>
            <person name="Walker B.J."/>
            <person name="Lander E."/>
            <person name="Lindblad-Toh K."/>
        </authorList>
    </citation>
    <scope>NUCLEOTIDE SEQUENCE [LARGE SCALE GENOMIC DNA]</scope>
    <source>
        <strain evidence="5">Wild caught</strain>
    </source>
</reference>
<evidence type="ECO:0000259" key="3">
    <source>
        <dbReference type="Pfam" id="PF07910"/>
    </source>
</evidence>
<dbReference type="Pfam" id="PF07910">
    <property type="entry name" value="Peptidase_C78"/>
    <property type="match status" value="1"/>
</dbReference>
<dbReference type="STRING" id="7897.ENSLACP00000010164"/>
<dbReference type="Ensembl" id="ENSLACT00000010241.1">
    <property type="protein sequence ID" value="ENSLACP00000010164.1"/>
    <property type="gene ID" value="ENSLACG00000008957.1"/>
</dbReference>
<evidence type="ECO:0000313" key="5">
    <source>
        <dbReference type="Proteomes" id="UP000008672"/>
    </source>
</evidence>
<gene>
    <name evidence="4" type="primary">UFSP1</name>
</gene>
<dbReference type="HOGENOM" id="CLU_114366_0_0_1"/>